<keyword evidence="2" id="KW-1185">Reference proteome</keyword>
<reference evidence="1 2" key="1">
    <citation type="submission" date="2016-10" db="EMBL/GenBank/DDBJ databases">
        <authorList>
            <person name="de Groot N.N."/>
        </authorList>
    </citation>
    <scope>NUCLEOTIDE SEQUENCE [LARGE SCALE GENOMIC DNA]</scope>
    <source>
        <strain evidence="2">E92,LMG 26720,CCM 7988</strain>
    </source>
</reference>
<accession>A0A1I5RVJ1</accession>
<name>A0A1I5RVJ1_9BACT</name>
<dbReference type="AlphaFoldDB" id="A0A1I5RVJ1"/>
<evidence type="ECO:0000313" key="2">
    <source>
        <dbReference type="Proteomes" id="UP000199306"/>
    </source>
</evidence>
<protein>
    <submittedName>
        <fullName evidence="1">Uncharacterized protein</fullName>
    </submittedName>
</protein>
<dbReference type="Proteomes" id="UP000199306">
    <property type="component" value="Unassembled WGS sequence"/>
</dbReference>
<organism evidence="1 2">
    <name type="scientific">Pseudarcicella hirudinis</name>
    <dbReference type="NCBI Taxonomy" id="1079859"/>
    <lineage>
        <taxon>Bacteria</taxon>
        <taxon>Pseudomonadati</taxon>
        <taxon>Bacteroidota</taxon>
        <taxon>Cytophagia</taxon>
        <taxon>Cytophagales</taxon>
        <taxon>Flectobacillaceae</taxon>
        <taxon>Pseudarcicella</taxon>
    </lineage>
</organism>
<evidence type="ECO:0000313" key="1">
    <source>
        <dbReference type="EMBL" id="SFP62430.1"/>
    </source>
</evidence>
<gene>
    <name evidence="1" type="ORF">SAMN04515674_104264</name>
</gene>
<proteinExistence type="predicted"/>
<sequence length="71" mass="7955">MIGYSLTQIANCYSTKVSTFKFHAQNSGLSQRLPKILNYRAVIYPHEAVIIMQFLGECPKLARLAGVRILA</sequence>
<dbReference type="EMBL" id="FOXH01000004">
    <property type="protein sequence ID" value="SFP62430.1"/>
    <property type="molecule type" value="Genomic_DNA"/>
</dbReference>
<dbReference type="STRING" id="1079859.SAMN04515674_104264"/>